<reference evidence="4" key="2">
    <citation type="submission" date="2025-09" db="UniProtKB">
        <authorList>
            <consortium name="Ensembl"/>
        </authorList>
    </citation>
    <scope>IDENTIFICATION</scope>
</reference>
<dbReference type="SMART" id="SM00248">
    <property type="entry name" value="ANK"/>
    <property type="match status" value="4"/>
</dbReference>
<dbReference type="Gene3D" id="1.25.40.20">
    <property type="entry name" value="Ankyrin repeat-containing domain"/>
    <property type="match status" value="1"/>
</dbReference>
<evidence type="ECO:0000256" key="2">
    <source>
        <dbReference type="ARBA" id="ARBA00023043"/>
    </source>
</evidence>
<feature type="repeat" description="ANK" evidence="3">
    <location>
        <begin position="121"/>
        <end position="150"/>
    </location>
</feature>
<keyword evidence="5" id="KW-1185">Reference proteome</keyword>
<reference evidence="4" key="1">
    <citation type="submission" date="2025-08" db="UniProtKB">
        <authorList>
            <consortium name="Ensembl"/>
        </authorList>
    </citation>
    <scope>IDENTIFICATION</scope>
</reference>
<evidence type="ECO:0000313" key="5">
    <source>
        <dbReference type="Proteomes" id="UP000694423"/>
    </source>
</evidence>
<dbReference type="AlphaFoldDB" id="A0A8C4KDW5"/>
<dbReference type="Proteomes" id="UP000694423">
    <property type="component" value="Unplaced"/>
</dbReference>
<name>A0A8C4KDW5_DRONO</name>
<dbReference type="InterPro" id="IPR050776">
    <property type="entry name" value="Ank_Repeat/CDKN_Inhibitor"/>
</dbReference>
<sequence>MSLGAGPEAGFSSEELLTLRFPLHRACRDGDVPALCALLQSSPRSDLAAEDSFYGWTPIHWAAHFGKLECLMQLVRAGASVNASTTRFAQTPAHIAAFGGHPQCLIWLIQVGANINKQDYVGETPIHKAARSGSMDSISALVAHGAQIEL</sequence>
<dbReference type="Pfam" id="PF12796">
    <property type="entry name" value="Ank_2"/>
    <property type="match status" value="1"/>
</dbReference>
<dbReference type="Ensembl" id="ENSDNVT00000027524.1">
    <property type="protein sequence ID" value="ENSDNVP00000022813.1"/>
    <property type="gene ID" value="ENSDNVG00000015876.1"/>
</dbReference>
<protein>
    <submittedName>
        <fullName evidence="4">Ankyrin repeat domain-containing protein 10</fullName>
    </submittedName>
</protein>
<evidence type="ECO:0000313" key="4">
    <source>
        <dbReference type="Ensembl" id="ENSDNVP00000022813.1"/>
    </source>
</evidence>
<dbReference type="PANTHER" id="PTHR24201:SF12">
    <property type="entry name" value="ANKYRIN REPEAT DOMAIN 10"/>
    <property type="match status" value="1"/>
</dbReference>
<evidence type="ECO:0000256" key="3">
    <source>
        <dbReference type="PROSITE-ProRule" id="PRU00023"/>
    </source>
</evidence>
<dbReference type="InterPro" id="IPR002110">
    <property type="entry name" value="Ankyrin_rpt"/>
</dbReference>
<feature type="repeat" description="ANK" evidence="3">
    <location>
        <begin position="54"/>
        <end position="86"/>
    </location>
</feature>
<dbReference type="SUPFAM" id="SSF48403">
    <property type="entry name" value="Ankyrin repeat"/>
    <property type="match status" value="1"/>
</dbReference>
<evidence type="ECO:0000256" key="1">
    <source>
        <dbReference type="ARBA" id="ARBA00022737"/>
    </source>
</evidence>
<keyword evidence="2 3" id="KW-0040">ANK repeat</keyword>
<feature type="repeat" description="ANK" evidence="3">
    <location>
        <begin position="88"/>
        <end position="120"/>
    </location>
</feature>
<proteinExistence type="predicted"/>
<dbReference type="PROSITE" id="PS50088">
    <property type="entry name" value="ANK_REPEAT"/>
    <property type="match status" value="3"/>
</dbReference>
<keyword evidence="1" id="KW-0677">Repeat</keyword>
<dbReference type="PANTHER" id="PTHR24201">
    <property type="entry name" value="ANK_REP_REGION DOMAIN-CONTAINING PROTEIN"/>
    <property type="match status" value="1"/>
</dbReference>
<dbReference type="InterPro" id="IPR036770">
    <property type="entry name" value="Ankyrin_rpt-contain_sf"/>
</dbReference>
<organism evidence="4 5">
    <name type="scientific">Dromaius novaehollandiae</name>
    <name type="common">Emu</name>
    <dbReference type="NCBI Taxonomy" id="8790"/>
    <lineage>
        <taxon>Eukaryota</taxon>
        <taxon>Metazoa</taxon>
        <taxon>Chordata</taxon>
        <taxon>Craniata</taxon>
        <taxon>Vertebrata</taxon>
        <taxon>Euteleostomi</taxon>
        <taxon>Archelosauria</taxon>
        <taxon>Archosauria</taxon>
        <taxon>Dinosauria</taxon>
        <taxon>Saurischia</taxon>
        <taxon>Theropoda</taxon>
        <taxon>Coelurosauria</taxon>
        <taxon>Aves</taxon>
        <taxon>Palaeognathae</taxon>
        <taxon>Casuariiformes</taxon>
        <taxon>Dromaiidae</taxon>
        <taxon>Dromaius</taxon>
    </lineage>
</organism>
<dbReference type="PROSITE" id="PS50297">
    <property type="entry name" value="ANK_REP_REGION"/>
    <property type="match status" value="3"/>
</dbReference>
<accession>A0A8C4KDW5</accession>
<dbReference type="Pfam" id="PF13637">
    <property type="entry name" value="Ank_4"/>
    <property type="match status" value="1"/>
</dbReference>